<dbReference type="AlphaFoldDB" id="A0A5M6ZHW7"/>
<evidence type="ECO:0000256" key="4">
    <source>
        <dbReference type="PIRSR" id="PIRSR606225-1"/>
    </source>
</evidence>
<reference evidence="8 9" key="1">
    <citation type="submission" date="2019-09" db="EMBL/GenBank/DDBJ databases">
        <authorList>
            <person name="Kevbrin V."/>
            <person name="Grouzdev D.S."/>
        </authorList>
    </citation>
    <scope>NUCLEOTIDE SEQUENCE [LARGE SCALE GENOMIC DNA]</scope>
    <source>
        <strain evidence="8 9">G-192</strain>
    </source>
</reference>
<dbReference type="CDD" id="cd00165">
    <property type="entry name" value="S4"/>
    <property type="match status" value="1"/>
</dbReference>
<evidence type="ECO:0000256" key="1">
    <source>
        <dbReference type="ARBA" id="ARBA00010876"/>
    </source>
</evidence>
<dbReference type="PANTHER" id="PTHR21600">
    <property type="entry name" value="MITOCHONDRIAL RNA PSEUDOURIDINE SYNTHASE"/>
    <property type="match status" value="1"/>
</dbReference>
<comment type="catalytic activity">
    <reaction evidence="3">
        <text>uridine(1911/1915/1917) in 23S rRNA = pseudouridine(1911/1915/1917) in 23S rRNA</text>
        <dbReference type="Rhea" id="RHEA:42524"/>
        <dbReference type="Rhea" id="RHEA-COMP:10097"/>
        <dbReference type="Rhea" id="RHEA-COMP:10098"/>
        <dbReference type="ChEBI" id="CHEBI:65314"/>
        <dbReference type="ChEBI" id="CHEBI:65315"/>
        <dbReference type="EC" id="5.4.99.23"/>
    </reaction>
</comment>
<dbReference type="Pfam" id="PF01479">
    <property type="entry name" value="S4"/>
    <property type="match status" value="1"/>
</dbReference>
<dbReference type="Proteomes" id="UP000325122">
    <property type="component" value="Unassembled WGS sequence"/>
</dbReference>
<evidence type="ECO:0000256" key="3">
    <source>
        <dbReference type="ARBA" id="ARBA00036882"/>
    </source>
</evidence>
<evidence type="ECO:0000256" key="5">
    <source>
        <dbReference type="PROSITE-ProRule" id="PRU00182"/>
    </source>
</evidence>
<keyword evidence="2 6" id="KW-0413">Isomerase</keyword>
<evidence type="ECO:0000256" key="6">
    <source>
        <dbReference type="RuleBase" id="RU362028"/>
    </source>
</evidence>
<dbReference type="CDD" id="cd02869">
    <property type="entry name" value="PseudoU_synth_RluA_like"/>
    <property type="match status" value="1"/>
</dbReference>
<evidence type="ECO:0000313" key="9">
    <source>
        <dbReference type="Proteomes" id="UP000325122"/>
    </source>
</evidence>
<comment type="function">
    <text evidence="6">Responsible for synthesis of pseudouridine from uracil.</text>
</comment>
<dbReference type="InterPro" id="IPR020103">
    <property type="entry name" value="PsdUridine_synth_cat_dom_sf"/>
</dbReference>
<dbReference type="InterPro" id="IPR002942">
    <property type="entry name" value="S4_RNA-bd"/>
</dbReference>
<dbReference type="GO" id="GO:0003723">
    <property type="term" value="F:RNA binding"/>
    <property type="evidence" value="ECO:0007669"/>
    <property type="project" value="UniProtKB-KW"/>
</dbReference>
<dbReference type="InterPro" id="IPR006225">
    <property type="entry name" value="PsdUridine_synth_RluC/D"/>
</dbReference>
<gene>
    <name evidence="8" type="ORF">F1654_07745</name>
</gene>
<evidence type="ECO:0000313" key="8">
    <source>
        <dbReference type="EMBL" id="KAA5803685.1"/>
    </source>
</evidence>
<dbReference type="GO" id="GO:0160140">
    <property type="term" value="F:23S rRNA pseudouridine(1911/1915/1917) synthase activity"/>
    <property type="evidence" value="ECO:0007669"/>
    <property type="project" value="UniProtKB-EC"/>
</dbReference>
<dbReference type="SMART" id="SM00363">
    <property type="entry name" value="S4"/>
    <property type="match status" value="1"/>
</dbReference>
<name>A0A5M6ZHW7_9PROT</name>
<dbReference type="SUPFAM" id="SSF55120">
    <property type="entry name" value="Pseudouridine synthase"/>
    <property type="match status" value="1"/>
</dbReference>
<dbReference type="PROSITE" id="PS50889">
    <property type="entry name" value="S4"/>
    <property type="match status" value="1"/>
</dbReference>
<dbReference type="InterPro" id="IPR036986">
    <property type="entry name" value="S4_RNA-bd_sf"/>
</dbReference>
<proteinExistence type="inferred from homology"/>
<dbReference type="Gene3D" id="3.30.2350.10">
    <property type="entry name" value="Pseudouridine synthase"/>
    <property type="match status" value="1"/>
</dbReference>
<dbReference type="PANTHER" id="PTHR21600:SF44">
    <property type="entry name" value="RIBOSOMAL LARGE SUBUNIT PSEUDOURIDINE SYNTHASE D"/>
    <property type="match status" value="1"/>
</dbReference>
<dbReference type="Gene3D" id="3.10.290.10">
    <property type="entry name" value="RNA-binding S4 domain"/>
    <property type="match status" value="1"/>
</dbReference>
<comment type="caution">
    <text evidence="8">The sequence shown here is derived from an EMBL/GenBank/DDBJ whole genome shotgun (WGS) entry which is preliminary data.</text>
</comment>
<protein>
    <recommendedName>
        <fullName evidence="6">Pseudouridine synthase</fullName>
        <ecNumber evidence="6">5.4.99.-</ecNumber>
    </recommendedName>
</protein>
<dbReference type="InterPro" id="IPR006145">
    <property type="entry name" value="PsdUridine_synth_RsuA/RluA"/>
</dbReference>
<dbReference type="RefSeq" id="WP_150022953.1">
    <property type="nucleotide sequence ID" value="NZ_VWOJ01000002.1"/>
</dbReference>
<comment type="similarity">
    <text evidence="1 6">Belongs to the pseudouridine synthase RluA family.</text>
</comment>
<feature type="active site" evidence="4">
    <location>
        <position position="144"/>
    </location>
</feature>
<keyword evidence="9" id="KW-1185">Reference proteome</keyword>
<dbReference type="EMBL" id="VWOJ01000002">
    <property type="protein sequence ID" value="KAA5803685.1"/>
    <property type="molecule type" value="Genomic_DNA"/>
</dbReference>
<dbReference type="GO" id="GO:0000455">
    <property type="term" value="P:enzyme-directed rRNA pseudouridine synthesis"/>
    <property type="evidence" value="ECO:0007669"/>
    <property type="project" value="UniProtKB-ARBA"/>
</dbReference>
<dbReference type="Pfam" id="PF00849">
    <property type="entry name" value="PseudoU_synth_2"/>
    <property type="match status" value="1"/>
</dbReference>
<dbReference type="InterPro" id="IPR006224">
    <property type="entry name" value="PsdUridine_synth_RluA-like_CS"/>
</dbReference>
<evidence type="ECO:0000259" key="7">
    <source>
        <dbReference type="SMART" id="SM00363"/>
    </source>
</evidence>
<keyword evidence="5" id="KW-0694">RNA-binding</keyword>
<dbReference type="InterPro" id="IPR050188">
    <property type="entry name" value="RluA_PseudoU_synthase"/>
</dbReference>
<dbReference type="EC" id="5.4.99.-" evidence="6"/>
<dbReference type="PROSITE" id="PS01129">
    <property type="entry name" value="PSI_RLU"/>
    <property type="match status" value="1"/>
</dbReference>
<dbReference type="SUPFAM" id="SSF55174">
    <property type="entry name" value="Alpha-L RNA-binding motif"/>
    <property type="match status" value="1"/>
</dbReference>
<accession>A0A5M6ZHW7</accession>
<dbReference type="NCBIfam" id="TIGR00005">
    <property type="entry name" value="rluA_subfam"/>
    <property type="match status" value="1"/>
</dbReference>
<evidence type="ECO:0000256" key="2">
    <source>
        <dbReference type="ARBA" id="ARBA00023235"/>
    </source>
</evidence>
<feature type="domain" description="RNA-binding S4" evidence="7">
    <location>
        <begin position="20"/>
        <end position="84"/>
    </location>
</feature>
<comment type="catalytic activity">
    <reaction evidence="6">
        <text>a uridine in RNA = a pseudouridine in RNA</text>
        <dbReference type="Rhea" id="RHEA:48348"/>
        <dbReference type="Rhea" id="RHEA-COMP:12068"/>
        <dbReference type="Rhea" id="RHEA-COMP:12069"/>
        <dbReference type="ChEBI" id="CHEBI:65314"/>
        <dbReference type="ChEBI" id="CHEBI:65315"/>
    </reaction>
</comment>
<organism evidence="8 9">
    <name type="scientific">Alkalicaulis satelles</name>
    <dbReference type="NCBI Taxonomy" id="2609175"/>
    <lineage>
        <taxon>Bacteria</taxon>
        <taxon>Pseudomonadati</taxon>
        <taxon>Pseudomonadota</taxon>
        <taxon>Alphaproteobacteria</taxon>
        <taxon>Maricaulales</taxon>
        <taxon>Maricaulaceae</taxon>
        <taxon>Alkalicaulis</taxon>
    </lineage>
</organism>
<sequence>MSAAEDDIRTLTPEPDALGERLDRWLAAQCPDLSRSRCKALIEAGALSVDGAALTDPSAKLREGVYQLHVPAPEPASPRPEALPLDILFEDDHLIVVNKAAGMTVHPAAGAWTGTLVHALLHHCAGSLSGVGGVMRPGIVHRLDKDTSGVMVAAKSDAAHQGLSEQFAAHEAERAYIAFTRGAPKPRQGRIETRLGRSDHDRKKIAVLPEHSKAGKHAVTNYETLSVYGQVPGASVGTPVAARVACRLETGRTHQIRVHMAHIACPLLGDPLYGKGRGGVLAKLDDGKVFRDFSRQALHAAVLGFVHPVSGETLRFETDLPADMARLQGFLETL</sequence>